<gene>
    <name evidence="2" type="ORF">KUF71_021403</name>
</gene>
<keyword evidence="2" id="KW-0808">Transferase</keyword>
<reference evidence="2" key="2">
    <citation type="journal article" date="2023" name="BMC Genomics">
        <title>Pest status, molecular evolution, and epigenetic factors derived from the genome assembly of Frankliniella fusca, a thysanopteran phytovirus vector.</title>
        <authorList>
            <person name="Catto M.A."/>
            <person name="Labadie P.E."/>
            <person name="Jacobson A.L."/>
            <person name="Kennedy G.G."/>
            <person name="Srinivasan R."/>
            <person name="Hunt B.G."/>
        </authorList>
    </citation>
    <scope>NUCLEOTIDE SEQUENCE</scope>
    <source>
        <strain evidence="2">PL_HMW_Pooled</strain>
    </source>
</reference>
<evidence type="ECO:0000313" key="3">
    <source>
        <dbReference type="Proteomes" id="UP001219518"/>
    </source>
</evidence>
<evidence type="ECO:0000313" key="2">
    <source>
        <dbReference type="EMBL" id="KAK3911742.1"/>
    </source>
</evidence>
<evidence type="ECO:0000256" key="1">
    <source>
        <dbReference type="SAM" id="MobiDB-lite"/>
    </source>
</evidence>
<keyword evidence="3" id="KW-1185">Reference proteome</keyword>
<sequence length="227" mass="25719">KSLVAGVPHLVTAETLPCVGSDHNPVLLTVHVPPRHAAPRPRFNYNKADWARFGREVHGNLVIRRFNTAEEVDDGVHHLTTVIQNAMAQSIPSSSDKRSPDELPPHLTKLKTLKNAAKRRWLRNRLPDDRTAYNFARRMFQRKMTDWQNSKWTERLNKASNHTDVWKLAKAMKRTAHVTPPLTTATGPAYSAHDKAAAISTHFQNAHTQNDHMGDKTHTDQAPYVQN</sequence>
<reference evidence="2" key="1">
    <citation type="submission" date="2021-07" db="EMBL/GenBank/DDBJ databases">
        <authorList>
            <person name="Catto M.A."/>
            <person name="Jacobson A."/>
            <person name="Kennedy G."/>
            <person name="Labadie P."/>
            <person name="Hunt B.G."/>
            <person name="Srinivasan R."/>
        </authorList>
    </citation>
    <scope>NUCLEOTIDE SEQUENCE</scope>
    <source>
        <strain evidence="2">PL_HMW_Pooled</strain>
        <tissue evidence="2">Head</tissue>
    </source>
</reference>
<dbReference type="Proteomes" id="UP001219518">
    <property type="component" value="Unassembled WGS sequence"/>
</dbReference>
<name>A0AAE1GYW9_9NEOP</name>
<keyword evidence="2" id="KW-0548">Nucleotidyltransferase</keyword>
<proteinExistence type="predicted"/>
<protein>
    <submittedName>
        <fullName evidence="2">RNA-directed DNA polymerase from transposon X-element</fullName>
    </submittedName>
</protein>
<organism evidence="2 3">
    <name type="scientific">Frankliniella fusca</name>
    <dbReference type="NCBI Taxonomy" id="407009"/>
    <lineage>
        <taxon>Eukaryota</taxon>
        <taxon>Metazoa</taxon>
        <taxon>Ecdysozoa</taxon>
        <taxon>Arthropoda</taxon>
        <taxon>Hexapoda</taxon>
        <taxon>Insecta</taxon>
        <taxon>Pterygota</taxon>
        <taxon>Neoptera</taxon>
        <taxon>Paraneoptera</taxon>
        <taxon>Thysanoptera</taxon>
        <taxon>Terebrantia</taxon>
        <taxon>Thripoidea</taxon>
        <taxon>Thripidae</taxon>
        <taxon>Frankliniella</taxon>
    </lineage>
</organism>
<comment type="caution">
    <text evidence="2">The sequence shown here is derived from an EMBL/GenBank/DDBJ whole genome shotgun (WGS) entry which is preliminary data.</text>
</comment>
<dbReference type="GO" id="GO:0003964">
    <property type="term" value="F:RNA-directed DNA polymerase activity"/>
    <property type="evidence" value="ECO:0007669"/>
    <property type="project" value="UniProtKB-KW"/>
</dbReference>
<feature type="compositionally biased region" description="Basic and acidic residues" evidence="1">
    <location>
        <begin position="209"/>
        <end position="219"/>
    </location>
</feature>
<keyword evidence="2" id="KW-0695">RNA-directed DNA polymerase</keyword>
<feature type="region of interest" description="Disordered" evidence="1">
    <location>
        <begin position="208"/>
        <end position="227"/>
    </location>
</feature>
<dbReference type="AlphaFoldDB" id="A0AAE1GYW9"/>
<feature type="non-terminal residue" evidence="2">
    <location>
        <position position="1"/>
    </location>
</feature>
<dbReference type="EMBL" id="JAHWGI010000284">
    <property type="protein sequence ID" value="KAK3911742.1"/>
    <property type="molecule type" value="Genomic_DNA"/>
</dbReference>
<accession>A0AAE1GYW9</accession>